<dbReference type="PROSITE" id="PS50011">
    <property type="entry name" value="PROTEIN_KINASE_DOM"/>
    <property type="match status" value="1"/>
</dbReference>
<dbReference type="Pfam" id="PF00069">
    <property type="entry name" value="Pkinase"/>
    <property type="match status" value="1"/>
</dbReference>
<dbReference type="SMART" id="SM00065">
    <property type="entry name" value="GAF"/>
    <property type="match status" value="2"/>
</dbReference>
<dbReference type="SUPFAM" id="SSF55781">
    <property type="entry name" value="GAF domain-like"/>
    <property type="match status" value="2"/>
</dbReference>
<dbReference type="Gene3D" id="1.10.510.10">
    <property type="entry name" value="Transferase(Phosphotransferase) domain 1"/>
    <property type="match status" value="1"/>
</dbReference>
<dbReference type="SUPFAM" id="SSF52540">
    <property type="entry name" value="P-loop containing nucleoside triphosphate hydrolases"/>
    <property type="match status" value="1"/>
</dbReference>
<dbReference type="PROSITE" id="PS50887">
    <property type="entry name" value="GGDEF"/>
    <property type="match status" value="1"/>
</dbReference>
<comment type="caution">
    <text evidence="4">The sequence shown here is derived from an EMBL/GenBank/DDBJ whole genome shotgun (WGS) entry which is preliminary data.</text>
</comment>
<reference evidence="5" key="1">
    <citation type="journal article" date="2019" name="Int. J. Syst. Evol. Microbiol.">
        <title>The Global Catalogue of Microorganisms (GCM) 10K type strain sequencing project: providing services to taxonomists for standard genome sequencing and annotation.</title>
        <authorList>
            <consortium name="The Broad Institute Genomics Platform"/>
            <consortium name="The Broad Institute Genome Sequencing Center for Infectious Disease"/>
            <person name="Wu L."/>
            <person name="Ma J."/>
        </authorList>
    </citation>
    <scope>NUCLEOTIDE SEQUENCE [LARGE SCALE GENOMIC DNA]</scope>
    <source>
        <strain evidence="5">XZYJT-10</strain>
    </source>
</reference>
<evidence type="ECO:0000259" key="2">
    <source>
        <dbReference type="PROSITE" id="PS50011"/>
    </source>
</evidence>
<dbReference type="NCBIfam" id="TIGR00254">
    <property type="entry name" value="GGDEF"/>
    <property type="match status" value="1"/>
</dbReference>
<dbReference type="CDD" id="cd01949">
    <property type="entry name" value="GGDEF"/>
    <property type="match status" value="1"/>
</dbReference>
<dbReference type="GO" id="GO:0052621">
    <property type="term" value="F:diguanylate cyclase activity"/>
    <property type="evidence" value="ECO:0007669"/>
    <property type="project" value="UniProtKB-EC"/>
</dbReference>
<comment type="subcellular location">
    <subcellularLocation>
        <location evidence="1">Membrane</location>
        <topology evidence="1">Single-pass membrane protein</topology>
    </subcellularLocation>
</comment>
<gene>
    <name evidence="4" type="ORF">ACFQS1_25420</name>
</gene>
<dbReference type="EMBL" id="JBHTBJ010000021">
    <property type="protein sequence ID" value="MFC7277346.1"/>
    <property type="molecule type" value="Genomic_DNA"/>
</dbReference>
<evidence type="ECO:0000313" key="4">
    <source>
        <dbReference type="EMBL" id="MFC7277346.1"/>
    </source>
</evidence>
<dbReference type="InterPro" id="IPR000160">
    <property type="entry name" value="GGDEF_dom"/>
</dbReference>
<dbReference type="PROSITE" id="PS00108">
    <property type="entry name" value="PROTEIN_KINASE_ST"/>
    <property type="match status" value="1"/>
</dbReference>
<evidence type="ECO:0000259" key="3">
    <source>
        <dbReference type="PROSITE" id="PS50887"/>
    </source>
</evidence>
<dbReference type="InterPro" id="IPR043128">
    <property type="entry name" value="Rev_trsase/Diguanyl_cyclase"/>
</dbReference>
<dbReference type="InterPro" id="IPR027417">
    <property type="entry name" value="P-loop_NTPase"/>
</dbReference>
<feature type="domain" description="GGDEF" evidence="3">
    <location>
        <begin position="1615"/>
        <end position="1744"/>
    </location>
</feature>
<organism evidence="4 5">
    <name type="scientific">Paractinoplanes rhizophilus</name>
    <dbReference type="NCBI Taxonomy" id="1416877"/>
    <lineage>
        <taxon>Bacteria</taxon>
        <taxon>Bacillati</taxon>
        <taxon>Actinomycetota</taxon>
        <taxon>Actinomycetes</taxon>
        <taxon>Micromonosporales</taxon>
        <taxon>Micromonosporaceae</taxon>
        <taxon>Paractinoplanes</taxon>
    </lineage>
</organism>
<sequence>MSRTYLRPEPPRGAGDRALGLSASDLGLGDDVEVIAELGRGAQTAVYRIRRAGVDYALKLLPARGSDEASALFAREAALLARVDHPGVPQVFDVGSASGHPYLVMEYIEGQPLSARLEPGGLEEATLARLAADVAAALGAAHRAGLVHRDIKPANIIVTPSGRARLIDFGLAAAGRAASAETAAVGTFDYSAPEQTGMLARPVDARADLYALGVVLFQAATGALPFRADDVGELLAMHAAMPAPEPRELRPGLSPQLAELIGRLLAKDPDDRVQTAGEVYTSLSGLVPLDASVGWPAPSAVTSLVGRDDEQGRLAGRWRRARSGSGGAALIIGAAGGGKSTLARAVADIARADGALVLTGKCDLDSALPLAPLRAAIAGHLRAVTALPAQPRAEAVRRLRTAAGAGASLLRPLSAALAAVLDAPQLVAGDRHDEFAGAVASFLAGLARESGGLLLVLDDVQWMDAMSRSVLRRVVDELREVPLLLLATARDDEACAEAVAGFRADAGARLDLEVALGPLDQPATARLVGSYLAGPTVDPGVSAEIAARGHGNPFTTLEYMNALIEAGALYPRWGTWRVDNRRLRALRLPSDVLDLVLTRIGGLGARSREALTVAAVLGTVFDAGPVAGVVGSDPTAALTEAIDRGLLYSSGSRLAFVHDRLREALLSALSPADLREHHQRIALVLEQGDRTEAADLYAIAHHYANGVLTRTPERAYTACRAAGQLALEENAPADAASFLESAAAAADLAGIVPDSAFREALGVAYWSTGRLADAREQLDAGLADEPQPLRRAALLLQLAHVLRSGWDLTGSLDRVRQGLAELGTPIPGNPVLFGLATARTTLRWLVTGSPAPSDRPVEGEPAERLRLHTQLCRAGYSAAVLNLQTPLAIAFHMRPVPTTYRLGPTQEYATQLAGVGGIAGAMRLRKRRDRIFARAFDIATALGDPKVYAYTAWMEQFSRVMGGEADIEQWTEVSESHRRWLELDFYTNILLSRCRELLAAGHAAQAHDWHQRVAGRVSAAATDTFPAVGVLGDMIAAMLGRSSGAPVTLAARAAEPVDVGRAMPFALGAVQTAVEQDDLGTAFEAAVSAFHGIRVSPRALFAEYRMTFAYEAYGRLTQARRATGPDRRDRLAAAAATIGMLGKIANDPLLRAHHRVLHAGLRQLHGEHQRALTLLNRAGDLLVTLDAPLVHYEAARVRARALHGLDRAGPADQQAEVALLLARKHGWTRRARWVRDEFKVGDEATARSRTYARSGGSAADPYRRRLEALQQVSAAAATVLEPQQLARVALDETLRLVGAERAILFLNDEDGTLRPAVGRGAGNDLSQLSGYSGTLVERVATDRRPLIVTGTDEGAALGSESTLAYGLRSIMIAPLELDGRLLGVVYLDSRVAKGVFTDDDVAILTAVASHIAGSLATARAAQLEVAVHTARQQRDTAEVLREAMNQLTAVLDPDEVLRRLRDIVGRAIGADRVCLAYDDGTGAALIDGGETDPARLDLAELAGPSLRTGTADEAPPAVAELLGDGRSWLTVPLTIRGHGSGVLLAGSRTAAEFSQAQLDIASALAGQGATAYDNARLFAQVQELATVDGLTQMYNRRHFTELATRELDSARRSHRAVAALMIDIDNFKSINDRYGHATGDDVIRAVSGVLRAGTRGPDVLGRYGGEEFALVMPDMPGDPVEAAERLRAGVEALVVPAPRGPITVTVSIGVAEIKPDDDLESLLVRADQALYRAKESGRNQVKCG</sequence>
<keyword evidence="4" id="KW-0548">Nucleotidyltransferase</keyword>
<dbReference type="InterPro" id="IPR050469">
    <property type="entry name" value="Diguanylate_Cyclase"/>
</dbReference>
<evidence type="ECO:0000313" key="5">
    <source>
        <dbReference type="Proteomes" id="UP001596548"/>
    </source>
</evidence>
<dbReference type="Pfam" id="PF13191">
    <property type="entry name" value="AAA_16"/>
    <property type="match status" value="1"/>
</dbReference>
<keyword evidence="4" id="KW-0808">Transferase</keyword>
<dbReference type="Pfam" id="PF00990">
    <property type="entry name" value="GGDEF"/>
    <property type="match status" value="1"/>
</dbReference>
<dbReference type="InterPro" id="IPR041664">
    <property type="entry name" value="AAA_16"/>
</dbReference>
<dbReference type="Gene3D" id="3.40.50.300">
    <property type="entry name" value="P-loop containing nucleotide triphosphate hydrolases"/>
    <property type="match status" value="1"/>
</dbReference>
<name>A0ABW2HZZ2_9ACTN</name>
<dbReference type="Proteomes" id="UP001596548">
    <property type="component" value="Unassembled WGS sequence"/>
</dbReference>
<dbReference type="InterPro" id="IPR000719">
    <property type="entry name" value="Prot_kinase_dom"/>
</dbReference>
<dbReference type="Gene3D" id="3.30.200.20">
    <property type="entry name" value="Phosphorylase Kinase, domain 1"/>
    <property type="match status" value="1"/>
</dbReference>
<dbReference type="Gene3D" id="3.30.70.270">
    <property type="match status" value="1"/>
</dbReference>
<dbReference type="SMART" id="SM00267">
    <property type="entry name" value="GGDEF"/>
    <property type="match status" value="1"/>
</dbReference>
<proteinExistence type="predicted"/>
<keyword evidence="5" id="KW-1185">Reference proteome</keyword>
<dbReference type="InterPro" id="IPR011009">
    <property type="entry name" value="Kinase-like_dom_sf"/>
</dbReference>
<dbReference type="EC" id="2.7.7.65" evidence="4"/>
<dbReference type="PANTHER" id="PTHR45138:SF9">
    <property type="entry name" value="DIGUANYLATE CYCLASE DGCM-RELATED"/>
    <property type="match status" value="1"/>
</dbReference>
<dbReference type="SMART" id="SM00220">
    <property type="entry name" value="S_TKc"/>
    <property type="match status" value="1"/>
</dbReference>
<dbReference type="Pfam" id="PF01590">
    <property type="entry name" value="GAF"/>
    <property type="match status" value="2"/>
</dbReference>
<feature type="domain" description="Protein kinase" evidence="2">
    <location>
        <begin position="32"/>
        <end position="283"/>
    </location>
</feature>
<dbReference type="InterPro" id="IPR008271">
    <property type="entry name" value="Ser/Thr_kinase_AS"/>
</dbReference>
<dbReference type="SUPFAM" id="SSF55073">
    <property type="entry name" value="Nucleotide cyclase"/>
    <property type="match status" value="1"/>
</dbReference>
<dbReference type="RefSeq" id="WP_378972804.1">
    <property type="nucleotide sequence ID" value="NZ_JBHTBJ010000021.1"/>
</dbReference>
<accession>A0ABW2HZZ2</accession>
<dbReference type="CDD" id="cd14014">
    <property type="entry name" value="STKc_PknB_like"/>
    <property type="match status" value="1"/>
</dbReference>
<protein>
    <submittedName>
        <fullName evidence="4">Diguanylate cyclase</fullName>
        <ecNumber evidence="4">2.7.7.65</ecNumber>
    </submittedName>
</protein>
<dbReference type="InterPro" id="IPR029787">
    <property type="entry name" value="Nucleotide_cyclase"/>
</dbReference>
<evidence type="ECO:0000256" key="1">
    <source>
        <dbReference type="ARBA" id="ARBA00004167"/>
    </source>
</evidence>
<dbReference type="PANTHER" id="PTHR45138">
    <property type="entry name" value="REGULATORY COMPONENTS OF SENSORY TRANSDUCTION SYSTEM"/>
    <property type="match status" value="1"/>
</dbReference>
<dbReference type="InterPro" id="IPR029016">
    <property type="entry name" value="GAF-like_dom_sf"/>
</dbReference>
<dbReference type="SUPFAM" id="SSF56112">
    <property type="entry name" value="Protein kinase-like (PK-like)"/>
    <property type="match status" value="1"/>
</dbReference>
<dbReference type="Gene3D" id="3.30.450.40">
    <property type="match status" value="2"/>
</dbReference>
<dbReference type="InterPro" id="IPR003018">
    <property type="entry name" value="GAF"/>
</dbReference>